<dbReference type="Proteomes" id="UP000000529">
    <property type="component" value="Chromosome"/>
</dbReference>
<dbReference type="RefSeq" id="WP_052278626.1">
    <property type="nucleotide sequence ID" value="NC_005861.2"/>
</dbReference>
<dbReference type="InterPro" id="IPR029464">
    <property type="entry name" value="HSDR_N"/>
</dbReference>
<keyword evidence="3" id="KW-1185">Reference proteome</keyword>
<feature type="domain" description="Type I restriction enzyme R protein N-terminal" evidence="1">
    <location>
        <begin position="18"/>
        <end position="140"/>
    </location>
</feature>
<organism evidence="2 3">
    <name type="scientific">Protochlamydia amoebophila (strain UWE25)</name>
    <dbReference type="NCBI Taxonomy" id="264201"/>
    <lineage>
        <taxon>Bacteria</taxon>
        <taxon>Pseudomonadati</taxon>
        <taxon>Chlamydiota</taxon>
        <taxon>Chlamydiia</taxon>
        <taxon>Parachlamydiales</taxon>
        <taxon>Parachlamydiaceae</taxon>
        <taxon>Candidatus Protochlamydia</taxon>
    </lineage>
</organism>
<name>A0A2P9H9D1_PARUW</name>
<gene>
    <name evidence="2" type="ORF">PC_RS01650</name>
</gene>
<dbReference type="KEGG" id="pcu:PC_RS01650"/>
<dbReference type="OrthoDB" id="21758at2"/>
<evidence type="ECO:0000313" key="2">
    <source>
        <dbReference type="EMBL" id="SPJ31615.1"/>
    </source>
</evidence>
<evidence type="ECO:0000259" key="1">
    <source>
        <dbReference type="Pfam" id="PF13588"/>
    </source>
</evidence>
<dbReference type="Pfam" id="PF13588">
    <property type="entry name" value="HSDR_N_2"/>
    <property type="match status" value="1"/>
</dbReference>
<accession>A0A2P9H9D1</accession>
<reference evidence="2 3" key="1">
    <citation type="journal article" date="2004" name="Science">
        <title>Illuminating the evolutionary history of chlamydiae.</title>
        <authorList>
            <person name="Horn M."/>
            <person name="Collingro A."/>
            <person name="Schmitz-Esser S."/>
            <person name="Beier C.L."/>
            <person name="Purkhold U."/>
            <person name="Fartmann B."/>
            <person name="Brandt P."/>
            <person name="Nyakatura G.J."/>
            <person name="Droege M."/>
            <person name="Frishman D."/>
            <person name="Rattei T."/>
            <person name="Mewes H."/>
            <person name="Wagner M."/>
        </authorList>
    </citation>
    <scope>NUCLEOTIDE SEQUENCE [LARGE SCALE GENOMIC DNA]</scope>
    <source>
        <strain evidence="2 3">UWE25</strain>
    </source>
</reference>
<protein>
    <recommendedName>
        <fullName evidence="1">Type I restriction enzyme R protein N-terminal domain-containing protein</fullName>
    </recommendedName>
</protein>
<proteinExistence type="predicted"/>
<sequence length="171" mass="19748">MPNQLFCSVRKKWILETPEEKVRQLLISHMTQNLGYPIGSLALEVTLSQMPHLRHIPPQQIPKRRADLVILTPHLHPSFPLYPLLLIECKAVPLTDKAMRQVVGYNQFLKACFIGLANQDEKRLGWYDPQQKDYQAITNIFSYPSLLQQAKLSLIDPNHNKLIFDPSELIK</sequence>
<dbReference type="AlphaFoldDB" id="A0A2P9H9D1"/>
<dbReference type="EMBL" id="BX908798">
    <property type="protein sequence ID" value="SPJ31615.1"/>
    <property type="molecule type" value="Genomic_DNA"/>
</dbReference>
<evidence type="ECO:0000313" key="3">
    <source>
        <dbReference type="Proteomes" id="UP000000529"/>
    </source>
</evidence>